<feature type="domain" description="Lactate/malate dehydrogenase N-terminal" evidence="6">
    <location>
        <begin position="9"/>
        <end position="156"/>
    </location>
</feature>
<dbReference type="Gene3D" id="3.40.50.720">
    <property type="entry name" value="NAD(P)-binding Rossmann-like Domain"/>
    <property type="match status" value="1"/>
</dbReference>
<dbReference type="InterPro" id="IPR001236">
    <property type="entry name" value="Lactate/malate_DH_N"/>
</dbReference>
<keyword evidence="5" id="KW-0812">Transmembrane</keyword>
<dbReference type="GO" id="GO:0030060">
    <property type="term" value="F:L-malate dehydrogenase (NAD+) activity"/>
    <property type="evidence" value="ECO:0007669"/>
    <property type="project" value="UniProtKB-EC"/>
</dbReference>
<keyword evidence="5" id="KW-0472">Membrane</keyword>
<dbReference type="GO" id="GO:0006108">
    <property type="term" value="P:malate metabolic process"/>
    <property type="evidence" value="ECO:0007669"/>
    <property type="project" value="InterPro"/>
</dbReference>
<keyword evidence="3 7" id="KW-0560">Oxidoreductase</keyword>
<dbReference type="Pfam" id="PF00056">
    <property type="entry name" value="Ldh_1_N"/>
    <property type="match status" value="1"/>
</dbReference>
<dbReference type="eggNOG" id="KOG1496">
    <property type="taxonomic scope" value="Eukaryota"/>
</dbReference>
<dbReference type="InParanoid" id="D7FQW1"/>
<dbReference type="InterPro" id="IPR015955">
    <property type="entry name" value="Lactate_DH/Glyco_Ohase_4_C"/>
</dbReference>
<dbReference type="AlphaFoldDB" id="D7FQW1"/>
<dbReference type="OrthoDB" id="4069699at2759"/>
<dbReference type="OMA" id="NSSHERF"/>
<dbReference type="Gene3D" id="3.90.110.10">
    <property type="entry name" value="Lactate dehydrogenase/glycoside hydrolase, family 4, C-terminal"/>
    <property type="match status" value="1"/>
</dbReference>
<keyword evidence="4" id="KW-0520">NAD</keyword>
<evidence type="ECO:0000256" key="2">
    <source>
        <dbReference type="ARBA" id="ARBA00012995"/>
    </source>
</evidence>
<dbReference type="SUPFAM" id="SSF56327">
    <property type="entry name" value="LDH C-terminal domain-like"/>
    <property type="match status" value="1"/>
</dbReference>
<feature type="transmembrane region" description="Helical" evidence="5">
    <location>
        <begin position="6"/>
        <end position="28"/>
    </location>
</feature>
<dbReference type="EC" id="1.1.1.37" evidence="2"/>
<dbReference type="FunFam" id="3.40.50.720:FF:000010">
    <property type="entry name" value="Malate dehydrogenase"/>
    <property type="match status" value="1"/>
</dbReference>
<evidence type="ECO:0000256" key="4">
    <source>
        <dbReference type="ARBA" id="ARBA00023027"/>
    </source>
</evidence>
<evidence type="ECO:0000259" key="6">
    <source>
        <dbReference type="Pfam" id="PF00056"/>
    </source>
</evidence>
<reference evidence="7 8" key="1">
    <citation type="journal article" date="2010" name="Nature">
        <title>The Ectocarpus genome and the independent evolution of multicellularity in brown algae.</title>
        <authorList>
            <person name="Cock J.M."/>
            <person name="Sterck L."/>
            <person name="Rouze P."/>
            <person name="Scornet D."/>
            <person name="Allen A.E."/>
            <person name="Amoutzias G."/>
            <person name="Anthouard V."/>
            <person name="Artiguenave F."/>
            <person name="Aury J.M."/>
            <person name="Badger J.H."/>
            <person name="Beszteri B."/>
            <person name="Billiau K."/>
            <person name="Bonnet E."/>
            <person name="Bothwell J.H."/>
            <person name="Bowler C."/>
            <person name="Boyen C."/>
            <person name="Brownlee C."/>
            <person name="Carrano C.J."/>
            <person name="Charrier B."/>
            <person name="Cho G.Y."/>
            <person name="Coelho S.M."/>
            <person name="Collen J."/>
            <person name="Corre E."/>
            <person name="Da Silva C."/>
            <person name="Delage L."/>
            <person name="Delaroque N."/>
            <person name="Dittami S.M."/>
            <person name="Doulbeau S."/>
            <person name="Elias M."/>
            <person name="Farnham G."/>
            <person name="Gachon C.M."/>
            <person name="Gschloessl B."/>
            <person name="Heesch S."/>
            <person name="Jabbari K."/>
            <person name="Jubin C."/>
            <person name="Kawai H."/>
            <person name="Kimura K."/>
            <person name="Kloareg B."/>
            <person name="Kupper F.C."/>
            <person name="Lang D."/>
            <person name="Le Bail A."/>
            <person name="Leblanc C."/>
            <person name="Lerouge P."/>
            <person name="Lohr M."/>
            <person name="Lopez P.J."/>
            <person name="Martens C."/>
            <person name="Maumus F."/>
            <person name="Michel G."/>
            <person name="Miranda-Saavedra D."/>
            <person name="Morales J."/>
            <person name="Moreau H."/>
            <person name="Motomura T."/>
            <person name="Nagasato C."/>
            <person name="Napoli C.A."/>
            <person name="Nelson D.R."/>
            <person name="Nyvall-Collen P."/>
            <person name="Peters A.F."/>
            <person name="Pommier C."/>
            <person name="Potin P."/>
            <person name="Poulain J."/>
            <person name="Quesneville H."/>
            <person name="Read B."/>
            <person name="Rensing S.A."/>
            <person name="Ritter A."/>
            <person name="Rousvoal S."/>
            <person name="Samanta M."/>
            <person name="Samson G."/>
            <person name="Schroeder D.C."/>
            <person name="Segurens B."/>
            <person name="Strittmatter M."/>
            <person name="Tonon T."/>
            <person name="Tregear J.W."/>
            <person name="Valentin K."/>
            <person name="von Dassow P."/>
            <person name="Yamagishi T."/>
            <person name="Van de Peer Y."/>
            <person name="Wincker P."/>
        </authorList>
    </citation>
    <scope>NUCLEOTIDE SEQUENCE [LARGE SCALE GENOMIC DNA]</scope>
    <source>
        <strain evidence="8">Ec32 / CCAP1310/4</strain>
    </source>
</reference>
<evidence type="ECO:0000256" key="1">
    <source>
        <dbReference type="ARBA" id="ARBA00009613"/>
    </source>
</evidence>
<dbReference type="Proteomes" id="UP000002630">
    <property type="component" value="Linkage Group LG15"/>
</dbReference>
<dbReference type="PANTHER" id="PTHR23382">
    <property type="entry name" value="MALATE DEHYDROGENASE"/>
    <property type="match status" value="1"/>
</dbReference>
<keyword evidence="8" id="KW-1185">Reference proteome</keyword>
<organism evidence="7 8">
    <name type="scientific">Ectocarpus siliculosus</name>
    <name type="common">Brown alga</name>
    <name type="synonym">Conferva siliculosa</name>
    <dbReference type="NCBI Taxonomy" id="2880"/>
    <lineage>
        <taxon>Eukaryota</taxon>
        <taxon>Sar</taxon>
        <taxon>Stramenopiles</taxon>
        <taxon>Ochrophyta</taxon>
        <taxon>PX clade</taxon>
        <taxon>Phaeophyceae</taxon>
        <taxon>Ectocarpales</taxon>
        <taxon>Ectocarpaceae</taxon>
        <taxon>Ectocarpus</taxon>
    </lineage>
</organism>
<dbReference type="InterPro" id="IPR010945">
    <property type="entry name" value="Malate_DH_type2"/>
</dbReference>
<gene>
    <name evidence="7" type="primary">MDH</name>
    <name evidence="7" type="ORF">Esi_0209_0031</name>
</gene>
<evidence type="ECO:0000313" key="7">
    <source>
        <dbReference type="EMBL" id="CBJ30671.1"/>
    </source>
</evidence>
<dbReference type="EMBL" id="FN649740">
    <property type="protein sequence ID" value="CBJ30671.1"/>
    <property type="molecule type" value="Genomic_DNA"/>
</dbReference>
<protein>
    <recommendedName>
        <fullName evidence="2">malate dehydrogenase</fullName>
        <ecNumber evidence="2">1.1.1.37</ecNumber>
    </recommendedName>
</protein>
<proteinExistence type="inferred from homology"/>
<comment type="similarity">
    <text evidence="1">Belongs to the LDH/MDH superfamily. MDH type 2 family.</text>
</comment>
<evidence type="ECO:0000256" key="3">
    <source>
        <dbReference type="ARBA" id="ARBA00023002"/>
    </source>
</evidence>
<sequence>MAAPTVVLQVVVTGGAGQIAYSLIPLIARGLVFGPRTRVNLRLLDIPPSASALEGVAMEVQDSLFSTALDGILATTDEAKAFDGAQVAILLGGFPRRPGMERGDLIEKNAGIMKRMGGCLEKHASRNCKVVVVANPAPTNCIVLASYAPSIPRKNISCLSRLDHDRMAGMLLHEANRCLAAAAANGNGSAKGGSWQRLGPADVRGICVWGNHSNSQVPDASAVEFRVNGCWTPAPAVIRDASWLNLSNSSHERFDAEGGVVLGDRGRRYICIKLPS</sequence>
<name>D7FQW1_ECTSI</name>
<accession>D7FQW1</accession>
<evidence type="ECO:0000313" key="8">
    <source>
        <dbReference type="Proteomes" id="UP000002630"/>
    </source>
</evidence>
<dbReference type="STRING" id="2880.D7FQW1"/>
<keyword evidence="5" id="KW-1133">Transmembrane helix</keyword>
<dbReference type="InterPro" id="IPR036291">
    <property type="entry name" value="NAD(P)-bd_dom_sf"/>
</dbReference>
<dbReference type="SUPFAM" id="SSF51735">
    <property type="entry name" value="NAD(P)-binding Rossmann-fold domains"/>
    <property type="match status" value="1"/>
</dbReference>
<dbReference type="EMBL" id="FN648386">
    <property type="protein sequence ID" value="CBJ30671.1"/>
    <property type="molecule type" value="Genomic_DNA"/>
</dbReference>
<evidence type="ECO:0000256" key="5">
    <source>
        <dbReference type="SAM" id="Phobius"/>
    </source>
</evidence>